<accession>A0ABT1JQC6</accession>
<keyword evidence="2" id="KW-1185">Reference proteome</keyword>
<dbReference type="Proteomes" id="UP001320766">
    <property type="component" value="Unassembled WGS sequence"/>
</dbReference>
<sequence length="41" mass="4189">MTVTGPVKTWPLRGSPALAGGGRRFRAWPGEAAVVTVGALP</sequence>
<comment type="caution">
    <text evidence="1">The sequence shown here is derived from an EMBL/GenBank/DDBJ whole genome shotgun (WGS) entry which is preliminary data.</text>
</comment>
<protein>
    <submittedName>
        <fullName evidence="1">Uncharacterized protein</fullName>
    </submittedName>
</protein>
<evidence type="ECO:0000313" key="2">
    <source>
        <dbReference type="Proteomes" id="UP001320766"/>
    </source>
</evidence>
<reference evidence="1 2" key="1">
    <citation type="submission" date="2022-06" db="EMBL/GenBank/DDBJ databases">
        <title>Sequencing the genomes of 1000 actinobacteria strains.</title>
        <authorList>
            <person name="Klenk H.-P."/>
        </authorList>
    </citation>
    <scope>NUCLEOTIDE SEQUENCE [LARGE SCALE GENOMIC DNA]</scope>
    <source>
        <strain evidence="1 2">DSM 44170</strain>
    </source>
</reference>
<proteinExistence type="predicted"/>
<organism evidence="1 2">
    <name type="scientific">Nonomuraea roseoviolacea subsp. carminata</name>
    <dbReference type="NCBI Taxonomy" id="160689"/>
    <lineage>
        <taxon>Bacteria</taxon>
        <taxon>Bacillati</taxon>
        <taxon>Actinomycetota</taxon>
        <taxon>Actinomycetes</taxon>
        <taxon>Streptosporangiales</taxon>
        <taxon>Streptosporangiaceae</taxon>
        <taxon>Nonomuraea</taxon>
    </lineage>
</organism>
<dbReference type="EMBL" id="JAMZEC010000001">
    <property type="protein sequence ID" value="MCP2343904.1"/>
    <property type="molecule type" value="Genomic_DNA"/>
</dbReference>
<evidence type="ECO:0000313" key="1">
    <source>
        <dbReference type="EMBL" id="MCP2343904.1"/>
    </source>
</evidence>
<gene>
    <name evidence="1" type="ORF">HD595_000026</name>
</gene>
<name>A0ABT1JQC6_9ACTN</name>